<sequence>MAAGTRIQLGQYAPPIHTIAHVSDPHYLGGPRPLYGAVDTDAHLARALEQLERSGRRPEAIVITGDLADLGEPEAYHRLKGQLEPVAARLGAQLVWVMGNHDEREPYASILFGEEPTTAPQDRVHDIGGLRIVSLDTTVPGYHHGELTDEQLDWLTTVLAVPAAHGTLLALHHPPLPSPVEIMAILELEEQQRLAEVISGTDVRAILGGHLHHAMSGTFAGIPVSVAAATCYTIDASGPFDTLLGVDGGQSINLVDVYPHAVVHSIVPVGDPPQVAGFSGVVLERLAAMTPHERREAFSNKRSTFNLGDVERSGGTAEA</sequence>
<reference evidence="7" key="1">
    <citation type="journal article" date="2019" name="Int. J. Syst. Evol. Microbiol.">
        <title>The Global Catalogue of Microorganisms (GCM) 10K type strain sequencing project: providing services to taxonomists for standard genome sequencing and annotation.</title>
        <authorList>
            <consortium name="The Broad Institute Genomics Platform"/>
            <consortium name="The Broad Institute Genome Sequencing Center for Infectious Disease"/>
            <person name="Wu L."/>
            <person name="Ma J."/>
        </authorList>
    </citation>
    <scope>NUCLEOTIDE SEQUENCE [LARGE SCALE GENOMIC DNA]</scope>
    <source>
        <strain evidence="7">NBRC 108894</strain>
    </source>
</reference>
<dbReference type="Gene3D" id="3.60.21.10">
    <property type="match status" value="1"/>
</dbReference>
<feature type="domain" description="Calcineurin-like phosphoesterase" evidence="5">
    <location>
        <begin position="18"/>
        <end position="213"/>
    </location>
</feature>
<protein>
    <submittedName>
        <fullName evidence="6">3',5'-cyclic adenosine monophosphate phosphodiesterase CpdA</fullName>
    </submittedName>
</protein>
<dbReference type="CDD" id="cd07402">
    <property type="entry name" value="MPP_GpdQ"/>
    <property type="match status" value="1"/>
</dbReference>
<keyword evidence="3" id="KW-0408">Iron</keyword>
<comment type="caution">
    <text evidence="6">The sequence shown here is derived from an EMBL/GenBank/DDBJ whole genome shotgun (WGS) entry which is preliminary data.</text>
</comment>
<dbReference type="Proteomes" id="UP001157034">
    <property type="component" value="Unassembled WGS sequence"/>
</dbReference>
<evidence type="ECO:0000256" key="1">
    <source>
        <dbReference type="ARBA" id="ARBA00022723"/>
    </source>
</evidence>
<proteinExistence type="inferred from homology"/>
<dbReference type="PANTHER" id="PTHR42988">
    <property type="entry name" value="PHOSPHOHYDROLASE"/>
    <property type="match status" value="1"/>
</dbReference>
<accession>A0ABQ6K5A8</accession>
<comment type="similarity">
    <text evidence="4">Belongs to the cyclic nucleotide phosphodiesterase class-III family.</text>
</comment>
<dbReference type="InterPro" id="IPR004843">
    <property type="entry name" value="Calcineurin-like_PHP"/>
</dbReference>
<dbReference type="EMBL" id="BSVB01000001">
    <property type="protein sequence ID" value="GMA93951.1"/>
    <property type="molecule type" value="Genomic_DNA"/>
</dbReference>
<keyword evidence="1" id="KW-0479">Metal-binding</keyword>
<dbReference type="PANTHER" id="PTHR42988:SF2">
    <property type="entry name" value="CYCLIC NUCLEOTIDE PHOSPHODIESTERASE CBUA0032-RELATED"/>
    <property type="match status" value="1"/>
</dbReference>
<evidence type="ECO:0000256" key="3">
    <source>
        <dbReference type="ARBA" id="ARBA00023004"/>
    </source>
</evidence>
<dbReference type="Pfam" id="PF00149">
    <property type="entry name" value="Metallophos"/>
    <property type="match status" value="1"/>
</dbReference>
<keyword evidence="2" id="KW-0378">Hydrolase</keyword>
<dbReference type="InterPro" id="IPR026575">
    <property type="entry name" value="GpdQ/CpdA-like"/>
</dbReference>
<dbReference type="InterPro" id="IPR029052">
    <property type="entry name" value="Metallo-depent_PP-like"/>
</dbReference>
<keyword evidence="7" id="KW-1185">Reference proteome</keyword>
<evidence type="ECO:0000313" key="7">
    <source>
        <dbReference type="Proteomes" id="UP001157034"/>
    </source>
</evidence>
<dbReference type="SUPFAM" id="SSF56300">
    <property type="entry name" value="Metallo-dependent phosphatases"/>
    <property type="match status" value="1"/>
</dbReference>
<evidence type="ECO:0000313" key="6">
    <source>
        <dbReference type="EMBL" id="GMA93951.1"/>
    </source>
</evidence>
<dbReference type="RefSeq" id="WP_284252969.1">
    <property type="nucleotide sequence ID" value="NZ_BAAAQO010000003.1"/>
</dbReference>
<evidence type="ECO:0000259" key="5">
    <source>
        <dbReference type="Pfam" id="PF00149"/>
    </source>
</evidence>
<evidence type="ECO:0000256" key="4">
    <source>
        <dbReference type="ARBA" id="ARBA00025742"/>
    </source>
</evidence>
<evidence type="ECO:0000256" key="2">
    <source>
        <dbReference type="ARBA" id="ARBA00022801"/>
    </source>
</evidence>
<organism evidence="6 7">
    <name type="scientific">Pseudolysinimonas kribbensis</name>
    <dbReference type="NCBI Taxonomy" id="433641"/>
    <lineage>
        <taxon>Bacteria</taxon>
        <taxon>Bacillati</taxon>
        <taxon>Actinomycetota</taxon>
        <taxon>Actinomycetes</taxon>
        <taxon>Micrococcales</taxon>
        <taxon>Microbacteriaceae</taxon>
        <taxon>Pseudolysinimonas</taxon>
    </lineage>
</organism>
<name>A0ABQ6K5A8_9MICO</name>
<dbReference type="InterPro" id="IPR050884">
    <property type="entry name" value="CNP_phosphodiesterase-III"/>
</dbReference>
<gene>
    <name evidence="6" type="primary">cpdA_2</name>
    <name evidence="6" type="ORF">GCM10025881_07750</name>
</gene>